<dbReference type="InterPro" id="IPR027417">
    <property type="entry name" value="P-loop_NTPase"/>
</dbReference>
<evidence type="ECO:0000313" key="3">
    <source>
        <dbReference type="EMBL" id="EYD74038.1"/>
    </source>
</evidence>
<dbReference type="Proteomes" id="UP000019666">
    <property type="component" value="Unassembled WGS sequence"/>
</dbReference>
<dbReference type="CDD" id="cd17934">
    <property type="entry name" value="DEXXQc_Upf1-like"/>
    <property type="match status" value="1"/>
</dbReference>
<feature type="region of interest" description="Disordered" evidence="1">
    <location>
        <begin position="928"/>
        <end position="989"/>
    </location>
</feature>
<dbReference type="SUPFAM" id="SSF52540">
    <property type="entry name" value="P-loop containing nucleoside triphosphate hydrolases"/>
    <property type="match status" value="1"/>
</dbReference>
<feature type="region of interest" description="Disordered" evidence="1">
    <location>
        <begin position="500"/>
        <end position="524"/>
    </location>
</feature>
<dbReference type="InterPro" id="IPR045055">
    <property type="entry name" value="DNA2/NAM7-like"/>
</dbReference>
<gene>
    <name evidence="3" type="ORF">Rumeso_04409</name>
</gene>
<dbReference type="InterPro" id="IPR038720">
    <property type="entry name" value="YprB_RNase_H-like_dom"/>
</dbReference>
<dbReference type="AlphaFoldDB" id="A0A017HIV2"/>
<sequence length="989" mass="108496">MKTFGDTILLSASDVMRFAGCQHATAHDLRWMRREPPKPREAGAEAVILQGKGDAHEAGHLDKLRADGRRIIGIEGNDLVRDVGATLAALREGPEVIYQGALMARGEGAAWGGWSDFLERVDRPSKLGEYSYEVVDTKLKRSVTAKHVLQLALYSDLLAEVQGVHPEHIHVELGTGKRATLRLVEFAAYARRLRRRLQGFVASPWATRAAPCADCDLCRWGDACDDQWRAEDSLFGVANISKVQVAKLEAAGVRTMAELASLDRVVRGLSPSTQGKLVLQAKLQHDRKTGEPTHVLREPEPGRGYALLPRRDPGDIFYDIEGDPHVDGGGLEYLHGLWCGGEFHALWSHDRAGEKEALRKLLGFFEARLRESPEAHIYHYAAYEVTALKRLTVRHGIGEALLDRLLRERRFVDLYTVVRGAVVASEDNYSIKSLEALYGLERDGEVKTAGGSVVAYERYRDTGDEAILKEIEAYNRVDCVSTEKLRDWLVTVRPAGEWPVLGQGSADAEESDSARKDREHEEEVRRLLGEPGEDKVRRALLDLGLFHRREAKPAWWAVLASVDKQPEELEEDLDALGGLEAMGPAEPTSTRKSVQRRYRFPPQETKIRAGQTVSVPTDGFPDTVEVVELDHARGEVLLKKGNAKAHLLADRLSLHPTGPLKTDVIRDGLRAVIVDQCGEKRLTAVDDLLARRPPRLRGGPVADILGGRDPVEGTVDAVLRMEGTVLPIQGPPGTGKTYVTARAILALVREGKRVGVAASSHEAIRNVLLGCLSALEEADLPFDCEIAHKVGEGEDSYEEGCPIQRPTSNDAAILSAAPVVGGTAWFFARDEQAGRFDYLFVDEAGQMGLANLLGMGRAARNIVLVGDPRQLPQVIQGSHPDPAGLSCLEWLLGEASTIPPDRGIFLPVSRRMHPDACPLHLGPGLCGPAPEPPRHRQTEGWQHPLPGGRRLLGACGAQRPRPDLPRGGRGHRRGRGSAPLRALDRQGRR</sequence>
<dbReference type="PANTHER" id="PTHR10887">
    <property type="entry name" value="DNA2/NAM7 HELICASE FAMILY"/>
    <property type="match status" value="1"/>
</dbReference>
<evidence type="ECO:0000259" key="2">
    <source>
        <dbReference type="Pfam" id="PF13482"/>
    </source>
</evidence>
<name>A0A017HIV2_9RHOB</name>
<feature type="domain" description="YprB ribonuclease H-like" evidence="2">
    <location>
        <begin position="316"/>
        <end position="490"/>
    </location>
</feature>
<dbReference type="InterPro" id="IPR012337">
    <property type="entry name" value="RNaseH-like_sf"/>
</dbReference>
<dbReference type="Pfam" id="PF13482">
    <property type="entry name" value="RNase_H_2"/>
    <property type="match status" value="1"/>
</dbReference>
<dbReference type="NCBIfam" id="TIGR03491">
    <property type="entry name" value="TM0106 family RecB-like putative nuclease"/>
    <property type="match status" value="1"/>
</dbReference>
<accession>A0A017HIV2</accession>
<dbReference type="InterPro" id="IPR019993">
    <property type="entry name" value="RecB_nuclease_TM0106_put"/>
</dbReference>
<keyword evidence="3" id="KW-0067">ATP-binding</keyword>
<dbReference type="PANTHER" id="PTHR10887:SF495">
    <property type="entry name" value="HELICASE SENATAXIN ISOFORM X1-RELATED"/>
    <property type="match status" value="1"/>
</dbReference>
<proteinExistence type="predicted"/>
<feature type="compositionally biased region" description="Basic and acidic residues" evidence="1">
    <location>
        <begin position="512"/>
        <end position="524"/>
    </location>
</feature>
<evidence type="ECO:0000256" key="1">
    <source>
        <dbReference type="SAM" id="MobiDB-lite"/>
    </source>
</evidence>
<protein>
    <submittedName>
        <fullName evidence="3">Superfamily I DNA and RNA helicase and helicase subunit</fullName>
    </submittedName>
</protein>
<keyword evidence="3" id="KW-0378">Hydrolase</keyword>
<dbReference type="EMBL" id="AOSK01000124">
    <property type="protein sequence ID" value="EYD74038.1"/>
    <property type="molecule type" value="Genomic_DNA"/>
</dbReference>
<evidence type="ECO:0000313" key="4">
    <source>
        <dbReference type="Proteomes" id="UP000019666"/>
    </source>
</evidence>
<dbReference type="HOGENOM" id="CLU_008884_0_0_5"/>
<organism evidence="3 4">
    <name type="scientific">Rubellimicrobium mesophilum DSM 19309</name>
    <dbReference type="NCBI Taxonomy" id="442562"/>
    <lineage>
        <taxon>Bacteria</taxon>
        <taxon>Pseudomonadati</taxon>
        <taxon>Pseudomonadota</taxon>
        <taxon>Alphaproteobacteria</taxon>
        <taxon>Rhodobacterales</taxon>
        <taxon>Roseobacteraceae</taxon>
        <taxon>Rubellimicrobium</taxon>
    </lineage>
</organism>
<dbReference type="STRING" id="442562.Rumeso_04409"/>
<dbReference type="PATRIC" id="fig|442562.3.peg.4340"/>
<comment type="caution">
    <text evidence="3">The sequence shown here is derived from an EMBL/GenBank/DDBJ whole genome shotgun (WGS) entry which is preliminary data.</text>
</comment>
<reference evidence="3 4" key="1">
    <citation type="submission" date="2013-02" db="EMBL/GenBank/DDBJ databases">
        <authorList>
            <person name="Fiebig A."/>
            <person name="Goeker M."/>
            <person name="Klenk H.-P.P."/>
        </authorList>
    </citation>
    <scope>NUCLEOTIDE SEQUENCE [LARGE SCALE GENOMIC DNA]</scope>
    <source>
        <strain evidence="3 4">DSM 19309</strain>
    </source>
</reference>
<dbReference type="GO" id="GO:0004386">
    <property type="term" value="F:helicase activity"/>
    <property type="evidence" value="ECO:0007669"/>
    <property type="project" value="UniProtKB-KW"/>
</dbReference>
<dbReference type="SUPFAM" id="SSF53098">
    <property type="entry name" value="Ribonuclease H-like"/>
    <property type="match status" value="1"/>
</dbReference>
<keyword evidence="3" id="KW-0347">Helicase</keyword>
<keyword evidence="4" id="KW-1185">Reference proteome</keyword>
<keyword evidence="3" id="KW-0547">Nucleotide-binding</keyword>
<dbReference type="Pfam" id="PF13604">
    <property type="entry name" value="AAA_30"/>
    <property type="match status" value="1"/>
</dbReference>
<dbReference type="Gene3D" id="3.40.50.300">
    <property type="entry name" value="P-loop containing nucleotide triphosphate hydrolases"/>
    <property type="match status" value="1"/>
</dbReference>